<evidence type="ECO:0000256" key="3">
    <source>
        <dbReference type="ARBA" id="ARBA00022485"/>
    </source>
</evidence>
<keyword evidence="11" id="KW-1185">Reference proteome</keyword>
<keyword evidence="7" id="KW-0411">Iron-sulfur</keyword>
<dbReference type="Pfam" id="PF02730">
    <property type="entry name" value="AFOR_N"/>
    <property type="match status" value="1"/>
</dbReference>
<comment type="cofactor">
    <cofactor evidence="8">
        <name>tungstopterin</name>
        <dbReference type="ChEBI" id="CHEBI:30402"/>
    </cofactor>
</comment>
<dbReference type="STRING" id="608538.HTH_1132"/>
<dbReference type="SUPFAM" id="SSF48310">
    <property type="entry name" value="Aldehyde ferredoxin oxidoreductase, C-terminal domains"/>
    <property type="match status" value="1"/>
</dbReference>
<dbReference type="KEGG" id="hth:HTH_1132"/>
<reference evidence="10 11" key="1">
    <citation type="journal article" date="2010" name="J. Bacteriol.">
        <title>Complete genome sequence of the thermophilic, obligately chemolithoautotrophic hydrogen-oxidizing bacterium Hydrogenobacter thermophilus TK-6.</title>
        <authorList>
            <person name="Arai H."/>
            <person name="Kanbe H."/>
            <person name="Ishii M."/>
            <person name="Igarashi Y."/>
        </authorList>
    </citation>
    <scope>NUCLEOTIDE SEQUENCE [LARGE SCALE GENOMIC DNA]</scope>
    <source>
        <strain evidence="11">DSM 6534 / IAM 12695 / TK-6 [Tokyo]</strain>
    </source>
</reference>
<keyword evidence="4" id="KW-0479">Metal-binding</keyword>
<dbReference type="InterPro" id="IPR051919">
    <property type="entry name" value="W-dependent_AOR"/>
</dbReference>
<gene>
    <name evidence="10" type="primary">aor</name>
    <name evidence="10" type="ordered locus">HTH_1132</name>
</gene>
<dbReference type="OrthoDB" id="9763894at2"/>
<dbReference type="AlphaFoldDB" id="D3DID7"/>
<evidence type="ECO:0000256" key="7">
    <source>
        <dbReference type="ARBA" id="ARBA00023014"/>
    </source>
</evidence>
<dbReference type="SUPFAM" id="SSF56228">
    <property type="entry name" value="Aldehyde ferredoxin oxidoreductase, N-terminal domain"/>
    <property type="match status" value="1"/>
</dbReference>
<evidence type="ECO:0000256" key="2">
    <source>
        <dbReference type="ARBA" id="ARBA00011032"/>
    </source>
</evidence>
<evidence type="ECO:0000256" key="5">
    <source>
        <dbReference type="ARBA" id="ARBA00023002"/>
    </source>
</evidence>
<evidence type="ECO:0000313" key="11">
    <source>
        <dbReference type="Proteomes" id="UP000002574"/>
    </source>
</evidence>
<comment type="cofactor">
    <cofactor evidence="1">
        <name>[4Fe-4S] cluster</name>
        <dbReference type="ChEBI" id="CHEBI:49883"/>
    </cofactor>
</comment>
<dbReference type="SMART" id="SM00790">
    <property type="entry name" value="AFOR_N"/>
    <property type="match status" value="1"/>
</dbReference>
<dbReference type="GO" id="GO:0051539">
    <property type="term" value="F:4 iron, 4 sulfur cluster binding"/>
    <property type="evidence" value="ECO:0007669"/>
    <property type="project" value="UniProtKB-KW"/>
</dbReference>
<evidence type="ECO:0000313" key="10">
    <source>
        <dbReference type="EMBL" id="BAI69589.1"/>
    </source>
</evidence>
<keyword evidence="5" id="KW-0560">Oxidoreductase</keyword>
<dbReference type="GO" id="GO:0009055">
    <property type="term" value="F:electron transfer activity"/>
    <property type="evidence" value="ECO:0007669"/>
    <property type="project" value="InterPro"/>
</dbReference>
<dbReference type="Pfam" id="PF01314">
    <property type="entry name" value="AFOR_C"/>
    <property type="match status" value="1"/>
</dbReference>
<name>D3DID7_HYDTT</name>
<dbReference type="PANTHER" id="PTHR30038">
    <property type="entry name" value="ALDEHYDE FERREDOXIN OXIDOREDUCTASE"/>
    <property type="match status" value="1"/>
</dbReference>
<dbReference type="InterPro" id="IPR036021">
    <property type="entry name" value="Tungsten_al_ferr_oxy-like_C"/>
</dbReference>
<dbReference type="Gene3D" id="3.60.9.10">
    <property type="entry name" value="Aldehyde ferredoxin oxidoreductase, N-terminal domain"/>
    <property type="match status" value="1"/>
</dbReference>
<feature type="domain" description="Aldehyde ferredoxin oxidoreductase N-terminal" evidence="9">
    <location>
        <begin position="3"/>
        <end position="204"/>
    </location>
</feature>
<evidence type="ECO:0000256" key="8">
    <source>
        <dbReference type="ARBA" id="ARBA00049934"/>
    </source>
</evidence>
<organism evidence="10 11">
    <name type="scientific">Hydrogenobacter thermophilus (strain DSM 6534 / IAM 12695 / TK-6)</name>
    <dbReference type="NCBI Taxonomy" id="608538"/>
    <lineage>
        <taxon>Bacteria</taxon>
        <taxon>Pseudomonadati</taxon>
        <taxon>Aquificota</taxon>
        <taxon>Aquificia</taxon>
        <taxon>Aquificales</taxon>
        <taxon>Aquificaceae</taxon>
        <taxon>Hydrogenobacter</taxon>
    </lineage>
</organism>
<dbReference type="KEGG" id="hte:Hydth_1124"/>
<dbReference type="Gene3D" id="1.10.569.10">
    <property type="entry name" value="Aldehyde Ferredoxin Oxidoreductase Protein, subunit A, domain 2"/>
    <property type="match status" value="1"/>
</dbReference>
<dbReference type="InterPro" id="IPR013985">
    <property type="entry name" value="Ald_Fedxn_OxRdtase_dom3"/>
</dbReference>
<dbReference type="Proteomes" id="UP000002574">
    <property type="component" value="Chromosome"/>
</dbReference>
<evidence type="ECO:0000256" key="6">
    <source>
        <dbReference type="ARBA" id="ARBA00023004"/>
    </source>
</evidence>
<dbReference type="GO" id="GO:0016625">
    <property type="term" value="F:oxidoreductase activity, acting on the aldehyde or oxo group of donors, iron-sulfur protein as acceptor"/>
    <property type="evidence" value="ECO:0007669"/>
    <property type="project" value="InterPro"/>
</dbReference>
<dbReference type="InterPro" id="IPR036503">
    <property type="entry name" value="Ald_Fedxn_OxRdtase_N_sf"/>
</dbReference>
<protein>
    <submittedName>
        <fullName evidence="10">Aldehyde ferredoxin oxidoreductase</fullName>
    </submittedName>
</protein>
<evidence type="ECO:0000256" key="4">
    <source>
        <dbReference type="ARBA" id="ARBA00022723"/>
    </source>
</evidence>
<dbReference type="EMBL" id="AP011112">
    <property type="protein sequence ID" value="BAI69589.1"/>
    <property type="molecule type" value="Genomic_DNA"/>
</dbReference>
<dbReference type="eggNOG" id="COG2414">
    <property type="taxonomic scope" value="Bacteria"/>
</dbReference>
<sequence length="598" mass="66414">MSWWGKYLFINLTERKWDAYHVNEDIVRKYLGGNGIGAYLLYKLCKESVDPLSGENPLIINTGPANGTLVPMASKFCVVSKSPQTDGFTKGFCGGEFGQELKFAGWDGLIIVGSSQEWIHIHIENDKVYLLNAENLRGSLTSVTQQKLKEKLGEDIKTLVIGPAGENLVRYACIISDLRAVGTGGMGAVLGSKKVKAITIRGSKVVRPLNPERLINFVKAFEKSVYEHPGVKNLIKFGTAAGVMHLQYLGALPSYNWQKETFDPAKNISGEALREKVVKDVSCFGCIVPCGKYSVSKDTFTVGPEYEGIFAMGTLIGNGNLNELISLDRLTDELGLGQIQTGGVVAWAMECYERGILNREDFDGLDLRFGNTRDVKRLLKKIAFREGIGNILAEGSERASQILGVGGDFLMTVKGMEIAGHSPRAVKTQALGYAVSNRGPVHCDIRPGIEENNIIPFANPKDKGKISKDLAVWTSVVNSIIYCLSAERVVGLKLNEKILEMVNAVMDWELQMEDLYRIGERIYTLERLFNVREGFTREKDALPNRIKKEASERGYITTQEELNEMLDEFYEAFGWDKDGKQKKETLIKLSMGELVYDV</sequence>
<dbReference type="GO" id="GO:0046872">
    <property type="term" value="F:metal ion binding"/>
    <property type="evidence" value="ECO:0007669"/>
    <property type="project" value="UniProtKB-KW"/>
</dbReference>
<dbReference type="InterPro" id="IPR013984">
    <property type="entry name" value="Ald_Fedxn_OxRdtase_dom2"/>
</dbReference>
<dbReference type="RefSeq" id="WP_012963769.1">
    <property type="nucleotide sequence ID" value="NC_013799.1"/>
</dbReference>
<dbReference type="PATRIC" id="fig|608538.5.peg.1148"/>
<keyword evidence="3" id="KW-0004">4Fe-4S</keyword>
<comment type="similarity">
    <text evidence="2">Belongs to the AOR/FOR family.</text>
</comment>
<dbReference type="Gene3D" id="1.10.599.10">
    <property type="entry name" value="Aldehyde Ferredoxin Oxidoreductase Protein, subunit A, domain 3"/>
    <property type="match status" value="1"/>
</dbReference>
<evidence type="ECO:0000259" key="9">
    <source>
        <dbReference type="SMART" id="SM00790"/>
    </source>
</evidence>
<evidence type="ECO:0000256" key="1">
    <source>
        <dbReference type="ARBA" id="ARBA00001966"/>
    </source>
</evidence>
<keyword evidence="6" id="KW-0408">Iron</keyword>
<dbReference type="InterPro" id="IPR001203">
    <property type="entry name" value="OxRdtase_Ald_Fedxn_C"/>
</dbReference>
<accession>D3DID7</accession>
<dbReference type="PANTHER" id="PTHR30038:SF7">
    <property type="entry name" value="TUNGSTEN-CONTAINING GLYCERALDEHYDE-3-PHOSPHATE:FERREDOXIN OXIDOREDUCTASE"/>
    <property type="match status" value="1"/>
</dbReference>
<proteinExistence type="inferred from homology"/>
<dbReference type="InterPro" id="IPR013983">
    <property type="entry name" value="Ald_Fedxn_OxRdtase_N"/>
</dbReference>